<keyword evidence="9" id="KW-1185">Reference proteome</keyword>
<keyword evidence="3 6" id="KW-0862">Zinc</keyword>
<feature type="non-terminal residue" evidence="8">
    <location>
        <position position="249"/>
    </location>
</feature>
<dbReference type="PROSITE" id="PS50809">
    <property type="entry name" value="DM_2"/>
    <property type="match status" value="1"/>
</dbReference>
<feature type="DNA-binding region" description="DM" evidence="6">
    <location>
        <begin position="19"/>
        <end position="69"/>
    </location>
</feature>
<dbReference type="GO" id="GO:0000981">
    <property type="term" value="F:DNA-binding transcription factor activity, RNA polymerase II-specific"/>
    <property type="evidence" value="ECO:0007669"/>
    <property type="project" value="TreeGrafter"/>
</dbReference>
<evidence type="ECO:0000256" key="4">
    <source>
        <dbReference type="ARBA" id="ARBA00023125"/>
    </source>
</evidence>
<feature type="domain" description="DM" evidence="7">
    <location>
        <begin position="19"/>
        <end position="69"/>
    </location>
</feature>
<evidence type="ECO:0000313" key="9">
    <source>
        <dbReference type="Proteomes" id="UP000531559"/>
    </source>
</evidence>
<proteinExistence type="inferred from homology"/>
<dbReference type="Gene3D" id="4.10.1040.10">
    <property type="entry name" value="DM DNA-binding domain"/>
    <property type="match status" value="1"/>
</dbReference>
<sequence>METEEASASAKAALRTPKCSRCRNHGFVVPVKGHAGHCRWKLCLCDNGKGPARRGAALPPAPPGAALWDYGKGRSSLCLHPAAFPGCQGGETKPAGGEFGRETRSVLGCATWQARHSRPFPSWSRAFPPEYVVNPEHLEREPLKVYPGRSGRYPYHPFPVGFTINQSGCRGAPSPPGISLQRGFRHIPSTYGPGSAASLSIPDGGGDFHQGYYSPLPQFIPPSFLPGIHYVPPPLPINVLAETTKETRG</sequence>
<dbReference type="GO" id="GO:0000978">
    <property type="term" value="F:RNA polymerase II cis-regulatory region sequence-specific DNA binding"/>
    <property type="evidence" value="ECO:0007669"/>
    <property type="project" value="TreeGrafter"/>
</dbReference>
<gene>
    <name evidence="8" type="primary">Dmrtb1</name>
    <name evidence="8" type="ORF">NOTJUL_R10552</name>
</gene>
<comment type="similarity">
    <text evidence="1">Belongs to the DMRT family.</text>
</comment>
<dbReference type="GO" id="GO:0005634">
    <property type="term" value="C:nucleus"/>
    <property type="evidence" value="ECO:0007669"/>
    <property type="project" value="UniProtKB-SubCell"/>
</dbReference>
<evidence type="ECO:0000256" key="2">
    <source>
        <dbReference type="ARBA" id="ARBA00022723"/>
    </source>
</evidence>
<evidence type="ECO:0000256" key="3">
    <source>
        <dbReference type="ARBA" id="ARBA00022833"/>
    </source>
</evidence>
<dbReference type="InterPro" id="IPR001275">
    <property type="entry name" value="DM_DNA-bd"/>
</dbReference>
<dbReference type="OrthoDB" id="6162476at2759"/>
<keyword evidence="2 6" id="KW-0479">Metal-binding</keyword>
<dbReference type="InterPro" id="IPR036407">
    <property type="entry name" value="DM_DNA-bd_sf"/>
</dbReference>
<dbReference type="PANTHER" id="PTHR12322">
    <property type="entry name" value="DOUBLESEX AND MAB-3 RELATED TRANSCRIPTION FACTOR DMRT"/>
    <property type="match status" value="1"/>
</dbReference>
<dbReference type="GO" id="GO:0007548">
    <property type="term" value="P:sex differentiation"/>
    <property type="evidence" value="ECO:0007669"/>
    <property type="project" value="TreeGrafter"/>
</dbReference>
<name>A0A7K7W641_9AVES</name>
<dbReference type="SUPFAM" id="SSF82927">
    <property type="entry name" value="Cysteine-rich DNA binding domain, (DM domain)"/>
    <property type="match status" value="1"/>
</dbReference>
<dbReference type="PANTHER" id="PTHR12322:SF66">
    <property type="entry name" value="DOUBLESEX- AND MAB-3-RELATED TRANSCRIPTION FACTOR B1"/>
    <property type="match status" value="1"/>
</dbReference>
<dbReference type="GO" id="GO:0007281">
    <property type="term" value="P:germ cell development"/>
    <property type="evidence" value="ECO:0007669"/>
    <property type="project" value="TreeGrafter"/>
</dbReference>
<evidence type="ECO:0000256" key="1">
    <source>
        <dbReference type="ARBA" id="ARBA00006834"/>
    </source>
</evidence>
<dbReference type="Pfam" id="PF00751">
    <property type="entry name" value="DM"/>
    <property type="match status" value="1"/>
</dbReference>
<dbReference type="GO" id="GO:0046872">
    <property type="term" value="F:metal ion binding"/>
    <property type="evidence" value="ECO:0007669"/>
    <property type="project" value="UniProtKB-KW"/>
</dbReference>
<accession>A0A7K7W641</accession>
<evidence type="ECO:0000256" key="5">
    <source>
        <dbReference type="ARBA" id="ARBA00023242"/>
    </source>
</evidence>
<evidence type="ECO:0000259" key="7">
    <source>
        <dbReference type="PROSITE" id="PS50809"/>
    </source>
</evidence>
<organism evidence="8 9">
    <name type="scientific">Nothocercus julius</name>
    <dbReference type="NCBI Taxonomy" id="2585813"/>
    <lineage>
        <taxon>Eukaryota</taxon>
        <taxon>Metazoa</taxon>
        <taxon>Chordata</taxon>
        <taxon>Craniata</taxon>
        <taxon>Vertebrata</taxon>
        <taxon>Euteleostomi</taxon>
        <taxon>Archelosauria</taxon>
        <taxon>Archosauria</taxon>
        <taxon>Dinosauria</taxon>
        <taxon>Saurischia</taxon>
        <taxon>Theropoda</taxon>
        <taxon>Coelurosauria</taxon>
        <taxon>Aves</taxon>
        <taxon>Palaeognathae</taxon>
        <taxon>Tinamiformes</taxon>
        <taxon>Tinamidae</taxon>
        <taxon>Nothocercus</taxon>
    </lineage>
</organism>
<dbReference type="AlphaFoldDB" id="A0A7K7W641"/>
<protein>
    <submittedName>
        <fullName evidence="8">DMRTB factor</fullName>
    </submittedName>
</protein>
<feature type="non-terminal residue" evidence="8">
    <location>
        <position position="1"/>
    </location>
</feature>
<keyword evidence="5 6" id="KW-0539">Nucleus</keyword>
<dbReference type="Proteomes" id="UP000531559">
    <property type="component" value="Unassembled WGS sequence"/>
</dbReference>
<evidence type="ECO:0000313" key="8">
    <source>
        <dbReference type="EMBL" id="NXA48324.1"/>
    </source>
</evidence>
<dbReference type="InterPro" id="IPR026607">
    <property type="entry name" value="DMRT"/>
</dbReference>
<reference evidence="8 9" key="1">
    <citation type="submission" date="2019-09" db="EMBL/GenBank/DDBJ databases">
        <title>Bird 10,000 Genomes (B10K) Project - Family phase.</title>
        <authorList>
            <person name="Zhang G."/>
        </authorList>
    </citation>
    <scope>NUCLEOTIDE SEQUENCE [LARGE SCALE GENOMIC DNA]</scope>
    <source>
        <strain evidence="8">B10K-MSB-01</strain>
    </source>
</reference>
<dbReference type="EMBL" id="VZSV01000043">
    <property type="protein sequence ID" value="NXA48324.1"/>
    <property type="molecule type" value="Genomic_DNA"/>
</dbReference>
<comment type="caution">
    <text evidence="8">The sequence shown here is derived from an EMBL/GenBank/DDBJ whole genome shotgun (WGS) entry which is preliminary data.</text>
</comment>
<keyword evidence="4 6" id="KW-0238">DNA-binding</keyword>
<evidence type="ECO:0000256" key="6">
    <source>
        <dbReference type="PROSITE-ProRule" id="PRU00070"/>
    </source>
</evidence>
<comment type="subcellular location">
    <subcellularLocation>
        <location evidence="6">Nucleus</location>
    </subcellularLocation>
</comment>